<evidence type="ECO:0000313" key="3">
    <source>
        <dbReference type="Proteomes" id="UP000199462"/>
    </source>
</evidence>
<dbReference type="AlphaFoldDB" id="A0A1I6JPZ5"/>
<keyword evidence="1" id="KW-1133">Transmembrane helix</keyword>
<evidence type="ECO:0000313" key="2">
    <source>
        <dbReference type="EMBL" id="SFR81052.1"/>
    </source>
</evidence>
<dbReference type="InterPro" id="IPR011655">
    <property type="entry name" value="MpPF26"/>
</dbReference>
<gene>
    <name evidence="2" type="ORF">SAMN04488010_2837</name>
</gene>
<organism evidence="2 3">
    <name type="scientific">Maribacter stanieri</name>
    <dbReference type="NCBI Taxonomy" id="440514"/>
    <lineage>
        <taxon>Bacteria</taxon>
        <taxon>Pseudomonadati</taxon>
        <taxon>Bacteroidota</taxon>
        <taxon>Flavobacteriia</taxon>
        <taxon>Flavobacteriales</taxon>
        <taxon>Flavobacteriaceae</taxon>
        <taxon>Maribacter</taxon>
    </lineage>
</organism>
<evidence type="ECO:0008006" key="4">
    <source>
        <dbReference type="Google" id="ProtNLM"/>
    </source>
</evidence>
<sequence>MEQQKLPNVTIALILSIVSFLCCCVSAGIGGVILSGIALILVNKDTKTYQENPQEYSNFSTLKTTKIVAIIGLVLGVLSLVWTVYSIVSMGGWDAYIEQTSEIYEQLGIPME</sequence>
<feature type="transmembrane region" description="Helical" evidence="1">
    <location>
        <begin position="12"/>
        <end position="42"/>
    </location>
</feature>
<dbReference type="Proteomes" id="UP000199462">
    <property type="component" value="Unassembled WGS sequence"/>
</dbReference>
<proteinExistence type="predicted"/>
<dbReference type="RefSeq" id="WP_027066378.1">
    <property type="nucleotide sequence ID" value="NZ_FOYX01000003.1"/>
</dbReference>
<name>A0A1I6JPZ5_9FLAO</name>
<keyword evidence="1" id="KW-0472">Membrane</keyword>
<evidence type="ECO:0000256" key="1">
    <source>
        <dbReference type="SAM" id="Phobius"/>
    </source>
</evidence>
<protein>
    <recommendedName>
        <fullName evidence="4">DUF4190 domain-containing protein</fullName>
    </recommendedName>
</protein>
<keyword evidence="3" id="KW-1185">Reference proteome</keyword>
<dbReference type="Pfam" id="PF07666">
    <property type="entry name" value="MpPF26"/>
    <property type="match status" value="1"/>
</dbReference>
<dbReference type="STRING" id="440514.SAMN04488010_2837"/>
<keyword evidence="1" id="KW-0812">Transmembrane</keyword>
<dbReference type="NCBIfam" id="NF040945">
    <property type="entry name" value="CCC_membrane"/>
    <property type="match status" value="1"/>
</dbReference>
<accession>A0A1I6JPZ5</accession>
<feature type="transmembrane region" description="Helical" evidence="1">
    <location>
        <begin position="67"/>
        <end position="88"/>
    </location>
</feature>
<dbReference type="EMBL" id="FOYX01000003">
    <property type="protein sequence ID" value="SFR81052.1"/>
    <property type="molecule type" value="Genomic_DNA"/>
</dbReference>
<reference evidence="3" key="1">
    <citation type="submission" date="2016-10" db="EMBL/GenBank/DDBJ databases">
        <authorList>
            <person name="Varghese N."/>
            <person name="Submissions S."/>
        </authorList>
    </citation>
    <scope>NUCLEOTIDE SEQUENCE [LARGE SCALE GENOMIC DNA]</scope>
    <source>
        <strain evidence="3">DSM 19891</strain>
    </source>
</reference>